<dbReference type="PROSITE" id="PS50181">
    <property type="entry name" value="FBOX"/>
    <property type="match status" value="1"/>
</dbReference>
<evidence type="ECO:0000259" key="1">
    <source>
        <dbReference type="PROSITE" id="PS50181"/>
    </source>
</evidence>
<reference evidence="2" key="1">
    <citation type="journal article" date="2022" name="IScience">
        <title>Evolution of zygomycete secretomes and the origins of terrestrial fungal ecologies.</title>
        <authorList>
            <person name="Chang Y."/>
            <person name="Wang Y."/>
            <person name="Mondo S."/>
            <person name="Ahrendt S."/>
            <person name="Andreopoulos W."/>
            <person name="Barry K."/>
            <person name="Beard J."/>
            <person name="Benny G.L."/>
            <person name="Blankenship S."/>
            <person name="Bonito G."/>
            <person name="Cuomo C."/>
            <person name="Desiro A."/>
            <person name="Gervers K.A."/>
            <person name="Hundley H."/>
            <person name="Kuo A."/>
            <person name="LaButti K."/>
            <person name="Lang B.F."/>
            <person name="Lipzen A."/>
            <person name="O'Donnell K."/>
            <person name="Pangilinan J."/>
            <person name="Reynolds N."/>
            <person name="Sandor L."/>
            <person name="Smith M.E."/>
            <person name="Tsang A."/>
            <person name="Grigoriev I.V."/>
            <person name="Stajich J.E."/>
            <person name="Spatafora J.W."/>
        </authorList>
    </citation>
    <scope>NUCLEOTIDE SEQUENCE</scope>
    <source>
        <strain evidence="2">RSA 2281</strain>
    </source>
</reference>
<dbReference type="Pfam" id="PF12937">
    <property type="entry name" value="F-box-like"/>
    <property type="match status" value="1"/>
</dbReference>
<sequence length="108" mass="12435">MPDFITELPNEIATEILNHLSQAECIKCMRVCQQWYHQIPNLSNSVWKELTISVTCWDTVNECMLLCLGPHVKSVSILEHDTCAILNKLYEKSCIITSLGKQEEQWIV</sequence>
<dbReference type="Gene3D" id="1.20.1280.50">
    <property type="match status" value="1"/>
</dbReference>
<protein>
    <recommendedName>
        <fullName evidence="1">F-box domain-containing protein</fullName>
    </recommendedName>
</protein>
<feature type="domain" description="F-box" evidence="1">
    <location>
        <begin position="2"/>
        <end position="50"/>
    </location>
</feature>
<dbReference type="InterPro" id="IPR001810">
    <property type="entry name" value="F-box_dom"/>
</dbReference>
<evidence type="ECO:0000313" key="2">
    <source>
        <dbReference type="EMBL" id="KAI9261455.1"/>
    </source>
</evidence>
<name>A0AAD5K8H9_9FUNG</name>
<dbReference type="InterPro" id="IPR036047">
    <property type="entry name" value="F-box-like_dom_sf"/>
</dbReference>
<dbReference type="EMBL" id="JAIXMP010000015">
    <property type="protein sequence ID" value="KAI9261455.1"/>
    <property type="molecule type" value="Genomic_DNA"/>
</dbReference>
<dbReference type="SUPFAM" id="SSF81383">
    <property type="entry name" value="F-box domain"/>
    <property type="match status" value="1"/>
</dbReference>
<reference evidence="2" key="2">
    <citation type="submission" date="2023-02" db="EMBL/GenBank/DDBJ databases">
        <authorList>
            <consortium name="DOE Joint Genome Institute"/>
            <person name="Mondo S.J."/>
            <person name="Chang Y."/>
            <person name="Wang Y."/>
            <person name="Ahrendt S."/>
            <person name="Andreopoulos W."/>
            <person name="Barry K."/>
            <person name="Beard J."/>
            <person name="Benny G.L."/>
            <person name="Blankenship S."/>
            <person name="Bonito G."/>
            <person name="Cuomo C."/>
            <person name="Desiro A."/>
            <person name="Gervers K.A."/>
            <person name="Hundley H."/>
            <person name="Kuo A."/>
            <person name="LaButti K."/>
            <person name="Lang B.F."/>
            <person name="Lipzen A."/>
            <person name="O'Donnell K."/>
            <person name="Pangilinan J."/>
            <person name="Reynolds N."/>
            <person name="Sandor L."/>
            <person name="Smith M.W."/>
            <person name="Tsang A."/>
            <person name="Grigoriev I.V."/>
            <person name="Stajich J.E."/>
            <person name="Spatafora J.W."/>
        </authorList>
    </citation>
    <scope>NUCLEOTIDE SEQUENCE</scope>
    <source>
        <strain evidence="2">RSA 2281</strain>
    </source>
</reference>
<organism evidence="2 3">
    <name type="scientific">Phascolomyces articulosus</name>
    <dbReference type="NCBI Taxonomy" id="60185"/>
    <lineage>
        <taxon>Eukaryota</taxon>
        <taxon>Fungi</taxon>
        <taxon>Fungi incertae sedis</taxon>
        <taxon>Mucoromycota</taxon>
        <taxon>Mucoromycotina</taxon>
        <taxon>Mucoromycetes</taxon>
        <taxon>Mucorales</taxon>
        <taxon>Lichtheimiaceae</taxon>
        <taxon>Phascolomyces</taxon>
    </lineage>
</organism>
<dbReference type="Proteomes" id="UP001209540">
    <property type="component" value="Unassembled WGS sequence"/>
</dbReference>
<gene>
    <name evidence="2" type="ORF">BDA99DRAFT_76900</name>
</gene>
<accession>A0AAD5K8H9</accession>
<evidence type="ECO:0000313" key="3">
    <source>
        <dbReference type="Proteomes" id="UP001209540"/>
    </source>
</evidence>
<comment type="caution">
    <text evidence="2">The sequence shown here is derived from an EMBL/GenBank/DDBJ whole genome shotgun (WGS) entry which is preliminary data.</text>
</comment>
<dbReference type="AlphaFoldDB" id="A0AAD5K8H9"/>
<proteinExistence type="predicted"/>
<keyword evidence="3" id="KW-1185">Reference proteome</keyword>